<accession>A0A9W7KMT9</accession>
<name>A0A9W7KMT9_9PROT</name>
<keyword evidence="2" id="KW-1185">Reference proteome</keyword>
<dbReference type="EMBL" id="QOKW01000062">
    <property type="protein sequence ID" value="KAA0675670.1"/>
    <property type="molecule type" value="Genomic_DNA"/>
</dbReference>
<comment type="caution">
    <text evidence="1">The sequence shown here is derived from an EMBL/GenBank/DDBJ whole genome shotgun (WGS) entry which is preliminary data.</text>
</comment>
<gene>
    <name evidence="1" type="ORF">DS843_30495</name>
</gene>
<protein>
    <submittedName>
        <fullName evidence="1">IS6 family transposase</fullName>
    </submittedName>
</protein>
<dbReference type="Proteomes" id="UP000480854">
    <property type="component" value="Unassembled WGS sequence"/>
</dbReference>
<evidence type="ECO:0000313" key="1">
    <source>
        <dbReference type="EMBL" id="KAA0675670.1"/>
    </source>
</evidence>
<evidence type="ECO:0000313" key="2">
    <source>
        <dbReference type="Proteomes" id="UP000480854"/>
    </source>
</evidence>
<proteinExistence type="predicted"/>
<reference evidence="1 2" key="1">
    <citation type="submission" date="2018-07" db="EMBL/GenBank/DDBJ databases">
        <title>Genome sequence of Azospirillum sp. ATCC 49961.</title>
        <authorList>
            <person name="Sant'Anna F.H."/>
            <person name="Baldani J.I."/>
            <person name="Zilli J.E."/>
            <person name="Reis V.M."/>
            <person name="Hartmann A."/>
            <person name="Cruz L."/>
            <person name="de Souza E.M."/>
            <person name="de Oliveira Pedrosa F."/>
            <person name="Passaglia L.M.P."/>
        </authorList>
    </citation>
    <scope>NUCLEOTIDE SEQUENCE [LARGE SCALE GENOMIC DNA]</scope>
    <source>
        <strain evidence="1 2">ATCC 49961</strain>
    </source>
</reference>
<dbReference type="AlphaFoldDB" id="A0A9W7KMT9"/>
<sequence>MILWAERWYLQFPISYHDLERMLADRGVAVDHTTLYRWIQADAPEPAKRLRPHLRMTTGPDGWMRPT</sequence>
<organism evidence="1 2">
    <name type="scientific">Roseomonas genomospecies 6</name>
    <dbReference type="NCBI Taxonomy" id="214106"/>
    <lineage>
        <taxon>Bacteria</taxon>
        <taxon>Pseudomonadati</taxon>
        <taxon>Pseudomonadota</taxon>
        <taxon>Alphaproteobacteria</taxon>
        <taxon>Acetobacterales</taxon>
        <taxon>Roseomonadaceae</taxon>
        <taxon>Roseomonas</taxon>
    </lineage>
</organism>